<name>A0A7H9HPJ6_9SACH</name>
<reference evidence="1 2" key="1">
    <citation type="submission" date="2020-06" db="EMBL/GenBank/DDBJ databases">
        <title>The yeast mating-type switching endonuclease HO is a domesticated member of an unorthodox homing genetic element family.</title>
        <authorList>
            <person name="Coughlan A.Y."/>
            <person name="Lombardi L."/>
            <person name="Braun-Galleani S."/>
            <person name="Martos A.R."/>
            <person name="Galeote V."/>
            <person name="Bigey F."/>
            <person name="Dequin S."/>
            <person name="Byrne K.P."/>
            <person name="Wolfe K.H."/>
        </authorList>
    </citation>
    <scope>NUCLEOTIDE SEQUENCE [LARGE SCALE GENOMIC DNA]</scope>
    <source>
        <strain evidence="1 2">CBS2947</strain>
    </source>
</reference>
<keyword evidence="2" id="KW-1185">Reference proteome</keyword>
<organism evidence="1 2">
    <name type="scientific">Torulaspora globosa</name>
    <dbReference type="NCBI Taxonomy" id="48254"/>
    <lineage>
        <taxon>Eukaryota</taxon>
        <taxon>Fungi</taxon>
        <taxon>Dikarya</taxon>
        <taxon>Ascomycota</taxon>
        <taxon>Saccharomycotina</taxon>
        <taxon>Saccharomycetes</taxon>
        <taxon>Saccharomycetales</taxon>
        <taxon>Saccharomycetaceae</taxon>
        <taxon>Torulaspora</taxon>
    </lineage>
</organism>
<evidence type="ECO:0000313" key="2">
    <source>
        <dbReference type="Proteomes" id="UP000510647"/>
    </source>
</evidence>
<gene>
    <name evidence="1" type="ORF">HG537_0B04740</name>
</gene>
<dbReference type="EMBL" id="CP059268">
    <property type="protein sequence ID" value="QLQ79126.1"/>
    <property type="molecule type" value="Genomic_DNA"/>
</dbReference>
<dbReference type="OrthoDB" id="4062164at2759"/>
<sequence length="192" mass="22672">MPLDLSPCDVGVPSCQPTFDLTKKQFMPHKNDQRIRDMVKTKQDKRVVEVVKWKPLLEYPKNKPISLFQSIENWWNCRKQKVPDTESDELTYFYDQDDTTQTRRPTDTAFDIITPFTCPQQAVTAADRELITINEQMVYQQYYSHPMAPEYVSSSHSPYHDEKLSPYRLQQNGYRTSLTRYIDWTNPCMACQ</sequence>
<protein>
    <submittedName>
        <fullName evidence="1">Uncharacterized protein</fullName>
    </submittedName>
</protein>
<dbReference type="AlphaFoldDB" id="A0A7H9HPJ6"/>
<evidence type="ECO:0000313" key="1">
    <source>
        <dbReference type="EMBL" id="QLQ79126.1"/>
    </source>
</evidence>
<proteinExistence type="predicted"/>
<dbReference type="Proteomes" id="UP000510647">
    <property type="component" value="Chromosome 2"/>
</dbReference>
<accession>A0A7H9HPJ6</accession>